<dbReference type="SUPFAM" id="SSF52540">
    <property type="entry name" value="P-loop containing nucleoside triphosphate hydrolases"/>
    <property type="match status" value="1"/>
</dbReference>
<evidence type="ECO:0000313" key="3">
    <source>
        <dbReference type="Proteomes" id="UP001152320"/>
    </source>
</evidence>
<feature type="domain" description="Guanylate-binding protein N-terminal" evidence="1">
    <location>
        <begin position="83"/>
        <end position="138"/>
    </location>
</feature>
<dbReference type="OrthoDB" id="2135133at2759"/>
<dbReference type="AlphaFoldDB" id="A0A9Q1C548"/>
<sequence>MSDGVTFCNPADVLKQKLVVDLYLYNKVTKSMVSFLRRTTMAARTRSAEPLCLPSNWSFKGRKASGDKLKSRENLMLCDEGKRVLQDIGDDKVAVICVTGPARSGKSYLLSKLVDDVSFDVGHEVFSKTTGIWVACSKCEIQEGEEKARIVYS</sequence>
<evidence type="ECO:0000259" key="1">
    <source>
        <dbReference type="Pfam" id="PF02263"/>
    </source>
</evidence>
<dbReference type="InterPro" id="IPR027417">
    <property type="entry name" value="P-loop_NTPase"/>
</dbReference>
<dbReference type="GO" id="GO:0005525">
    <property type="term" value="F:GTP binding"/>
    <property type="evidence" value="ECO:0007669"/>
    <property type="project" value="InterPro"/>
</dbReference>
<organism evidence="2 3">
    <name type="scientific">Holothuria leucospilota</name>
    <name type="common">Black long sea cucumber</name>
    <name type="synonym">Mertensiothuria leucospilota</name>
    <dbReference type="NCBI Taxonomy" id="206669"/>
    <lineage>
        <taxon>Eukaryota</taxon>
        <taxon>Metazoa</taxon>
        <taxon>Echinodermata</taxon>
        <taxon>Eleutherozoa</taxon>
        <taxon>Echinozoa</taxon>
        <taxon>Holothuroidea</taxon>
        <taxon>Aspidochirotacea</taxon>
        <taxon>Aspidochirotida</taxon>
        <taxon>Holothuriidae</taxon>
        <taxon>Holothuria</taxon>
    </lineage>
</organism>
<dbReference type="InterPro" id="IPR015894">
    <property type="entry name" value="Guanylate-bd_N"/>
</dbReference>
<keyword evidence="3" id="KW-1185">Reference proteome</keyword>
<dbReference type="EMBL" id="JAIZAY010000007">
    <property type="protein sequence ID" value="KAJ8038557.1"/>
    <property type="molecule type" value="Genomic_DNA"/>
</dbReference>
<name>A0A9Q1C548_HOLLE</name>
<dbReference type="Proteomes" id="UP001152320">
    <property type="component" value="Chromosome 7"/>
</dbReference>
<dbReference type="PANTHER" id="PTHR10751">
    <property type="entry name" value="GUANYLATE BINDING PROTEIN"/>
    <property type="match status" value="1"/>
</dbReference>
<accession>A0A9Q1C548</accession>
<comment type="caution">
    <text evidence="2">The sequence shown here is derived from an EMBL/GenBank/DDBJ whole genome shotgun (WGS) entry which is preliminary data.</text>
</comment>
<protein>
    <recommendedName>
        <fullName evidence="1">Guanylate-binding protein N-terminal domain-containing protein</fullName>
    </recommendedName>
</protein>
<reference evidence="2" key="1">
    <citation type="submission" date="2021-10" db="EMBL/GenBank/DDBJ databases">
        <title>Tropical sea cucumber genome reveals ecological adaptation and Cuvierian tubules defense mechanism.</title>
        <authorList>
            <person name="Chen T."/>
        </authorList>
    </citation>
    <scope>NUCLEOTIDE SEQUENCE</scope>
    <source>
        <strain evidence="2">Nanhai2018</strain>
        <tissue evidence="2">Muscle</tissue>
    </source>
</reference>
<dbReference type="Pfam" id="PF02263">
    <property type="entry name" value="GBP"/>
    <property type="match status" value="1"/>
</dbReference>
<dbReference type="Gene3D" id="3.40.50.300">
    <property type="entry name" value="P-loop containing nucleotide triphosphate hydrolases"/>
    <property type="match status" value="1"/>
</dbReference>
<proteinExistence type="predicted"/>
<gene>
    <name evidence="2" type="ORF">HOLleu_16010</name>
</gene>
<evidence type="ECO:0000313" key="2">
    <source>
        <dbReference type="EMBL" id="KAJ8038557.1"/>
    </source>
</evidence>
<dbReference type="GO" id="GO:0003924">
    <property type="term" value="F:GTPase activity"/>
    <property type="evidence" value="ECO:0007669"/>
    <property type="project" value="InterPro"/>
</dbReference>